<keyword evidence="2" id="KW-1185">Reference proteome</keyword>
<protein>
    <submittedName>
        <fullName evidence="1">Retrovirus-related pol polyprotein from transposon RE1</fullName>
    </submittedName>
</protein>
<name>A0ACB8N718_CITSI</name>
<organism evidence="1 2">
    <name type="scientific">Citrus sinensis</name>
    <name type="common">Sweet orange</name>
    <name type="synonym">Citrus aurantium var. sinensis</name>
    <dbReference type="NCBI Taxonomy" id="2711"/>
    <lineage>
        <taxon>Eukaryota</taxon>
        <taxon>Viridiplantae</taxon>
        <taxon>Streptophyta</taxon>
        <taxon>Embryophyta</taxon>
        <taxon>Tracheophyta</taxon>
        <taxon>Spermatophyta</taxon>
        <taxon>Magnoliopsida</taxon>
        <taxon>eudicotyledons</taxon>
        <taxon>Gunneridae</taxon>
        <taxon>Pentapetalae</taxon>
        <taxon>rosids</taxon>
        <taxon>malvids</taxon>
        <taxon>Sapindales</taxon>
        <taxon>Rutaceae</taxon>
        <taxon>Aurantioideae</taxon>
        <taxon>Citrus</taxon>
    </lineage>
</organism>
<sequence>MASVNLASSSSIPILNHATNSTTVSFTFNTPVKLDQSNYLIWRSQVLASIRGNRLEKFIDDAITPPPSYIAQRVDDELRSVENPEFTTWRSQDQVLLGWLLSSMSEGIISLVFNLETSLEVWKAIKVQFGSQSKSRLLHLRYMMNSTRKYDMKITDYFIKMKNIADNMAVARSALSSDDLILHVLSGLGPDYNSVATYITGQVGVGKMNVNEAYAMLLTQEARIEQQSQMLAGVDMKNNFEANYAQNRGVNKGNISGGRGFGGYGYNSGFGNGGYYKGNFGTESAGGGTGFNSQFKGYQSGNQRGGGGGNLNNNTGVNNFSNGKPPMNSKPQWNTSKPTCQICLKPGHTANICWKLEEFIASGSYKSPPNRGSKAAYLANMDAPADTNWYLDSGATHHLTNDMSNMNMAEPFTGTSKLVIGNGVGLFITHTGSAVLRMKSSINHVDLKLNNILLVPKITKNLISISKLTRDNDVVVEFTNDFCFVKDKVRNLIMLQGKAEKGLYRLLLVSSNKTSPYMSNQGFFAHVQSTVSTQPISMFSVVDSKCQNKIASQLQTEAQCSQNSDCMLSTMVLHQRLGHPNARVLNHVINSCPSFKTIDGNKGFDSCDAYLWGPAPTLSIQGYKYYISFVNDYTRFTWIFPLKTKAEAFPVFKVFKAQVEKQLDKPIKCLQSDWGGYSPLHKGYKCLHPSGRIYIASHVLFYETSFPYSTDSTFLQSMPSKSSDFLYNSLQVYHILVPNSNQNPLAAGPADTDSHASSSTHNIISLHIPTSQVNSTSLISPNNTISSPIVHTTSPAATINTIPNTTTSPAILQNSPSRSLPSAATINTHSMITRAKAGIFKPKAFLTDHNSLEPSNAGEALSDTKWKAAMQDEYNALIRNKTWSLVPMNPEYKLVGCKWVFRTKYNTDGSVSKYKARLVAKGFHQTAGIDYSETFSPVVKSSTVRVILSLAVMQGWNVRQIDVNNAFLNGDLTEDVYMQQLEGFVLEGGYICKLNKALYGLKQAPRAWYDKLKGCLTSWKFTNSKADTSLFIRHDVKGIILVLIYVDDILITGPDSDLLESFIAKLSKVFALKDLGLVTYFLGVEVSYTDHGMHLSQTKYIKDLLSKASMQDCKGTDTPFSTGYKLERSAKGLLGAEFENPTLYRSIEGTLETIGLTGYSDADWACDIDDRKSIGAYCIFLGNNLVSWSSKKQAIVAKSSTESEYRALSTASSELSWLQSLFSELNITKLPTSVLWCDNQSAGDLARNPVFHSKSKHIELDIHYIRDKVLNKELEVRYIPTEEQVADVLTKPLSFPKFSYFRSKLNVFSRPLSLRGDVKEAHMSRVVSGAEDCNTCSLLLQVDDMACQLEPGGYIVSCTRED</sequence>
<evidence type="ECO:0000313" key="2">
    <source>
        <dbReference type="Proteomes" id="UP000829398"/>
    </source>
</evidence>
<comment type="caution">
    <text evidence="1">The sequence shown here is derived from an EMBL/GenBank/DDBJ whole genome shotgun (WGS) entry which is preliminary data.</text>
</comment>
<reference evidence="2" key="1">
    <citation type="journal article" date="2023" name="Hortic. Res.">
        <title>A chromosome-level phased genome enabling allele-level studies in sweet orange: a case study on citrus Huanglongbing tolerance.</title>
        <authorList>
            <person name="Wu B."/>
            <person name="Yu Q."/>
            <person name="Deng Z."/>
            <person name="Duan Y."/>
            <person name="Luo F."/>
            <person name="Gmitter F. Jr."/>
        </authorList>
    </citation>
    <scope>NUCLEOTIDE SEQUENCE [LARGE SCALE GENOMIC DNA]</scope>
    <source>
        <strain evidence="2">cv. Valencia</strain>
    </source>
</reference>
<dbReference type="EMBL" id="CM039171">
    <property type="protein sequence ID" value="KAH9793904.1"/>
    <property type="molecule type" value="Genomic_DNA"/>
</dbReference>
<accession>A0ACB8N718</accession>
<gene>
    <name evidence="1" type="ORF">KPL71_004701</name>
</gene>
<dbReference type="Proteomes" id="UP000829398">
    <property type="component" value="Chromosome 2"/>
</dbReference>
<proteinExistence type="predicted"/>
<evidence type="ECO:0000313" key="1">
    <source>
        <dbReference type="EMBL" id="KAH9793904.1"/>
    </source>
</evidence>